<feature type="compositionally biased region" description="Polar residues" evidence="1">
    <location>
        <begin position="11"/>
        <end position="24"/>
    </location>
</feature>
<protein>
    <submittedName>
        <fullName evidence="3">Uncharacterized protein</fullName>
    </submittedName>
</protein>
<sequence>MMHDLTHDQPLRNTTNSRDSHPSMTLTGAVFRSHKRQEEPGHRYLLVVVSYFLIVNCDEECLSERLLMFYLFFLVLLRRFTRQTLKCGLYVTDKSKRNVKGLSCRLSSQIRLRSSGTNTGQHLAYHMDGMLCFR</sequence>
<reference evidence="2" key="2">
    <citation type="journal article" date="2016" name="Mol. Ecol.">
        <title>Population genomics of the filarial nematode parasite Wuchereria bancrofti from mosquitoes.</title>
        <authorList>
            <person name="Small S.T."/>
            <person name="Reimer L.J."/>
            <person name="Tisch D.J."/>
            <person name="King C.L."/>
            <person name="Christensen B.M."/>
            <person name="Siba P.M."/>
            <person name="Kazura J.W."/>
            <person name="Serre D."/>
            <person name="Zimmerman P.A."/>
        </authorList>
    </citation>
    <scope>NUCLEOTIDE SEQUENCE</scope>
    <source>
        <strain evidence="2">pt0022</strain>
    </source>
</reference>
<dbReference type="WBParaSite" id="mrna-Wban_00919">
    <property type="protein sequence ID" value="mrna-Wban_00919"/>
    <property type="gene ID" value="Wban_00919"/>
</dbReference>
<dbReference type="AlphaFoldDB" id="A0AAF5PHX1"/>
<reference evidence="2" key="1">
    <citation type="submission" date="2015-03" db="EMBL/GenBank/DDBJ databases">
        <title>Wuchereria bancrofti Genome Sequencing Papua New Guinea Strain.</title>
        <authorList>
            <person name="Small S.T."/>
            <person name="Serre D."/>
            <person name="Zimmerman P.A."/>
        </authorList>
    </citation>
    <scope>NUCLEOTIDE SEQUENCE [LARGE SCALE GENOMIC DNA]</scope>
    <source>
        <strain evidence="2">pt0022</strain>
    </source>
</reference>
<dbReference type="Proteomes" id="UP000093561">
    <property type="component" value="Unassembled WGS sequence"/>
</dbReference>
<reference evidence="3" key="3">
    <citation type="submission" date="2024-02" db="UniProtKB">
        <authorList>
            <consortium name="WormBaseParasite"/>
        </authorList>
    </citation>
    <scope>IDENTIFICATION</scope>
    <source>
        <strain evidence="3">pt0022</strain>
    </source>
</reference>
<evidence type="ECO:0000313" key="3">
    <source>
        <dbReference type="WBParaSite" id="mrna-Wban_00919"/>
    </source>
</evidence>
<accession>A0AAF5PHX1</accession>
<organism evidence="2 3">
    <name type="scientific">Wuchereria bancrofti</name>
    <dbReference type="NCBI Taxonomy" id="6293"/>
    <lineage>
        <taxon>Eukaryota</taxon>
        <taxon>Metazoa</taxon>
        <taxon>Ecdysozoa</taxon>
        <taxon>Nematoda</taxon>
        <taxon>Chromadorea</taxon>
        <taxon>Rhabditida</taxon>
        <taxon>Spirurina</taxon>
        <taxon>Spiruromorpha</taxon>
        <taxon>Filarioidea</taxon>
        <taxon>Onchocercidae</taxon>
        <taxon>Wuchereria</taxon>
    </lineage>
</organism>
<feature type="compositionally biased region" description="Basic and acidic residues" evidence="1">
    <location>
        <begin position="1"/>
        <end position="10"/>
    </location>
</feature>
<feature type="region of interest" description="Disordered" evidence="1">
    <location>
        <begin position="1"/>
        <end position="24"/>
    </location>
</feature>
<proteinExistence type="predicted"/>
<name>A0AAF5PHX1_WUCBA</name>
<evidence type="ECO:0000256" key="1">
    <source>
        <dbReference type="SAM" id="MobiDB-lite"/>
    </source>
</evidence>
<evidence type="ECO:0000313" key="2">
    <source>
        <dbReference type="Proteomes" id="UP000093561"/>
    </source>
</evidence>